<reference evidence="1 2" key="1">
    <citation type="submission" date="2016-10" db="EMBL/GenBank/DDBJ databases">
        <authorList>
            <person name="de Groot N.N."/>
        </authorList>
    </citation>
    <scope>NUCLEOTIDE SEQUENCE [LARGE SCALE GENOMIC DNA]</scope>
    <source>
        <strain evidence="1 2">LMG 2247</strain>
    </source>
</reference>
<organism evidence="1 2">
    <name type="scientific">Paraburkholderia phenazinium</name>
    <dbReference type="NCBI Taxonomy" id="60549"/>
    <lineage>
        <taxon>Bacteria</taxon>
        <taxon>Pseudomonadati</taxon>
        <taxon>Pseudomonadota</taxon>
        <taxon>Betaproteobacteria</taxon>
        <taxon>Burkholderiales</taxon>
        <taxon>Burkholderiaceae</taxon>
        <taxon>Paraburkholderia</taxon>
    </lineage>
</organism>
<dbReference type="AlphaFoldDB" id="A0A1G7ZS01"/>
<protein>
    <submittedName>
        <fullName evidence="1">Uncharacterized protein</fullName>
    </submittedName>
</protein>
<proteinExistence type="predicted"/>
<evidence type="ECO:0000313" key="1">
    <source>
        <dbReference type="EMBL" id="SDH11461.1"/>
    </source>
</evidence>
<accession>A0A1G7ZS01</accession>
<name>A0A1G7ZS01_9BURK</name>
<gene>
    <name evidence="1" type="ORF">SAMN05216466_107150</name>
</gene>
<dbReference type="Proteomes" id="UP000199706">
    <property type="component" value="Unassembled WGS sequence"/>
</dbReference>
<evidence type="ECO:0000313" key="2">
    <source>
        <dbReference type="Proteomes" id="UP000199706"/>
    </source>
</evidence>
<sequence length="79" mass="8839">MSKYEKLDDLIVASLGDLPKTFGVIHTGEVASECERIAKEEGTRRSPFGVESFRICDRRLQALRKAGRIVSTTRGWVLS</sequence>
<dbReference type="EMBL" id="FNCJ01000007">
    <property type="protein sequence ID" value="SDH11461.1"/>
    <property type="molecule type" value="Genomic_DNA"/>
</dbReference>
<dbReference type="OrthoDB" id="6607609at2"/>
<dbReference type="RefSeq" id="WP_090685795.1">
    <property type="nucleotide sequence ID" value="NZ_FNCJ01000007.1"/>
</dbReference>